<proteinExistence type="predicted"/>
<evidence type="ECO:0000313" key="1">
    <source>
        <dbReference type="EMBL" id="TNJ27391.1"/>
    </source>
</evidence>
<sequence>MSLIASTGGRVLFSLAKTAVGGEALRSSCAQSCTSCPNSGTCGATVGYGGGLNQDVTFQGSDQRLGEVRINLGRGKSEEVRGRQSIQANAGNMVESNGDDHPMMLRDSGLGSSLAILARPQDQAHTRLSSSSEKFIPSHRRGSVCYNVLVDLGYL</sequence>
<comment type="caution">
    <text evidence="1">The sequence shown here is derived from an EMBL/GenBank/DDBJ whole genome shotgun (WGS) entry which is preliminary data.</text>
</comment>
<dbReference type="AlphaFoldDB" id="A0A4Z1T4M5"/>
<evidence type="ECO:0000313" key="2">
    <source>
        <dbReference type="Proteomes" id="UP000315496"/>
    </source>
</evidence>
<dbReference type="Proteomes" id="UP000315496">
    <property type="component" value="Chromosome 3"/>
</dbReference>
<organism evidence="1 2">
    <name type="scientific">Giardia muris</name>
    <dbReference type="NCBI Taxonomy" id="5742"/>
    <lineage>
        <taxon>Eukaryota</taxon>
        <taxon>Metamonada</taxon>
        <taxon>Diplomonadida</taxon>
        <taxon>Hexamitidae</taxon>
        <taxon>Giardiinae</taxon>
        <taxon>Giardia</taxon>
    </lineage>
</organism>
<dbReference type="VEuPathDB" id="GiardiaDB:GMRT_11267"/>
<reference evidence="1 2" key="1">
    <citation type="submission" date="2019-05" db="EMBL/GenBank/DDBJ databases">
        <title>The compact genome of Giardia muris reveals important steps in the evolution of intestinal protozoan parasites.</title>
        <authorList>
            <person name="Xu F."/>
            <person name="Jimenez-Gonzalez A."/>
            <person name="Einarsson E."/>
            <person name="Astvaldsson A."/>
            <person name="Peirasmaki D."/>
            <person name="Eckmann L."/>
            <person name="Andersson J.O."/>
            <person name="Svard S.G."/>
            <person name="Jerlstrom-Hultqvist J."/>
        </authorList>
    </citation>
    <scope>NUCLEOTIDE SEQUENCE [LARGE SCALE GENOMIC DNA]</scope>
    <source>
        <strain evidence="1 2">Roberts-Thomson</strain>
    </source>
</reference>
<protein>
    <submittedName>
        <fullName evidence="1">Uncharacterized protein</fullName>
    </submittedName>
</protein>
<gene>
    <name evidence="1" type="ORF">GMRT_11267</name>
</gene>
<dbReference type="EMBL" id="VDLU01000003">
    <property type="protein sequence ID" value="TNJ27391.1"/>
    <property type="molecule type" value="Genomic_DNA"/>
</dbReference>
<accession>A0A4Z1T4M5</accession>
<keyword evidence="2" id="KW-1185">Reference proteome</keyword>
<name>A0A4Z1T4M5_GIAMU</name>